<name>A0A9Q8T5H9_9PEZI</name>
<proteinExistence type="predicted"/>
<dbReference type="EMBL" id="CP019480">
    <property type="protein sequence ID" value="UQC89669.1"/>
    <property type="molecule type" value="Genomic_DNA"/>
</dbReference>
<accession>A0A9Q8T5H9</accession>
<dbReference type="GeneID" id="73349134"/>
<dbReference type="Proteomes" id="UP000830671">
    <property type="component" value="Chromosome 8"/>
</dbReference>
<keyword evidence="2" id="KW-1185">Reference proteome</keyword>
<sequence>MFLEAEVNQNTISRTVLHHPGIASCTPPLTPLFPPEIGRWQSTYSEYASIFETLVVLTPAMTSSFLRGELRVYSKDDMFLYIVYFLFTPTFDSRRRRHMLSLAPALLPKPAPFRVGVGHHSFRPAYSLPHIRIAGCIVSRGQRNQIMVTGGFTSLLAGEILLIW</sequence>
<dbReference type="AlphaFoldDB" id="A0A9Q8T5H9"/>
<protein>
    <submittedName>
        <fullName evidence="1">Uncharacterized protein</fullName>
    </submittedName>
</protein>
<evidence type="ECO:0000313" key="1">
    <source>
        <dbReference type="EMBL" id="UQC89669.1"/>
    </source>
</evidence>
<gene>
    <name evidence="1" type="ORF">CLUP02_15200</name>
</gene>
<dbReference type="RefSeq" id="XP_049151270.1">
    <property type="nucleotide sequence ID" value="XM_049294124.1"/>
</dbReference>
<organism evidence="1 2">
    <name type="scientific">Colletotrichum lupini</name>
    <dbReference type="NCBI Taxonomy" id="145971"/>
    <lineage>
        <taxon>Eukaryota</taxon>
        <taxon>Fungi</taxon>
        <taxon>Dikarya</taxon>
        <taxon>Ascomycota</taxon>
        <taxon>Pezizomycotina</taxon>
        <taxon>Sordariomycetes</taxon>
        <taxon>Hypocreomycetidae</taxon>
        <taxon>Glomerellales</taxon>
        <taxon>Glomerellaceae</taxon>
        <taxon>Colletotrichum</taxon>
        <taxon>Colletotrichum acutatum species complex</taxon>
    </lineage>
</organism>
<evidence type="ECO:0000313" key="2">
    <source>
        <dbReference type="Proteomes" id="UP000830671"/>
    </source>
</evidence>
<dbReference type="KEGG" id="clup:CLUP02_15200"/>
<reference evidence="1" key="1">
    <citation type="journal article" date="2021" name="Mol. Plant Microbe Interact.">
        <title>Complete Genome Sequence of the Plant-Pathogenic Fungus Colletotrichum lupini.</title>
        <authorList>
            <person name="Baroncelli R."/>
            <person name="Pensec F."/>
            <person name="Da Lio D."/>
            <person name="Boufleur T."/>
            <person name="Vicente I."/>
            <person name="Sarrocco S."/>
            <person name="Picot A."/>
            <person name="Baraldi E."/>
            <person name="Sukno S."/>
            <person name="Thon M."/>
            <person name="Le Floch G."/>
        </authorList>
    </citation>
    <scope>NUCLEOTIDE SEQUENCE</scope>
    <source>
        <strain evidence="1">IMI 504893</strain>
    </source>
</reference>